<gene>
    <name evidence="9" type="ORF">IV87_GL000071</name>
    <name evidence="10" type="ORF">SAMN04487973_10196</name>
</gene>
<dbReference type="RefSeq" id="WP_057804917.1">
    <property type="nucleotide sequence ID" value="NZ_BJYP01000001.1"/>
</dbReference>
<feature type="domain" description="PTS EIIA type-1" evidence="8">
    <location>
        <begin position="29"/>
        <end position="133"/>
    </location>
</feature>
<dbReference type="SUPFAM" id="SSF51261">
    <property type="entry name" value="Duplicated hybrid motif"/>
    <property type="match status" value="1"/>
</dbReference>
<keyword evidence="7" id="KW-0418">Kinase</keyword>
<evidence type="ECO:0000256" key="5">
    <source>
        <dbReference type="ARBA" id="ARBA00022679"/>
    </source>
</evidence>
<evidence type="ECO:0000256" key="2">
    <source>
        <dbReference type="ARBA" id="ARBA00004651"/>
    </source>
</evidence>
<dbReference type="Proteomes" id="UP000051749">
    <property type="component" value="Unassembled WGS sequence"/>
</dbReference>
<protein>
    <submittedName>
        <fullName evidence="10">PTS system, glucose subfamily, IIA component</fullName>
    </submittedName>
    <submittedName>
        <fullName evidence="9">TreB protein</fullName>
    </submittedName>
</protein>
<evidence type="ECO:0000259" key="8">
    <source>
        <dbReference type="PROSITE" id="PS51093"/>
    </source>
</evidence>
<dbReference type="GO" id="GO:0005737">
    <property type="term" value="C:cytoplasm"/>
    <property type="evidence" value="ECO:0007669"/>
    <property type="project" value="UniProtKB-SubCell"/>
</dbReference>
<evidence type="ECO:0000313" key="11">
    <source>
        <dbReference type="Proteomes" id="UP000051749"/>
    </source>
</evidence>
<accession>A0A0R2K1W8</accession>
<dbReference type="GO" id="GO:0016301">
    <property type="term" value="F:kinase activity"/>
    <property type="evidence" value="ECO:0007669"/>
    <property type="project" value="UniProtKB-KW"/>
</dbReference>
<dbReference type="EMBL" id="JQBY01000001">
    <property type="protein sequence ID" value="KRN83602.1"/>
    <property type="molecule type" value="Genomic_DNA"/>
</dbReference>
<evidence type="ECO:0000256" key="6">
    <source>
        <dbReference type="ARBA" id="ARBA00022683"/>
    </source>
</evidence>
<dbReference type="AlphaFoldDB" id="A0A0R2K1W8"/>
<keyword evidence="3" id="KW-0813">Transport</keyword>
<evidence type="ECO:0000256" key="1">
    <source>
        <dbReference type="ARBA" id="ARBA00004496"/>
    </source>
</evidence>
<organism evidence="9 11">
    <name type="scientific">Pediococcus ethanolidurans</name>
    <dbReference type="NCBI Taxonomy" id="319653"/>
    <lineage>
        <taxon>Bacteria</taxon>
        <taxon>Bacillati</taxon>
        <taxon>Bacillota</taxon>
        <taxon>Bacilli</taxon>
        <taxon>Lactobacillales</taxon>
        <taxon>Lactobacillaceae</taxon>
        <taxon>Pediococcus</taxon>
    </lineage>
</organism>
<dbReference type="Pfam" id="PF00358">
    <property type="entry name" value="PTS_EIIA_1"/>
    <property type="match status" value="1"/>
</dbReference>
<dbReference type="Proteomes" id="UP000182818">
    <property type="component" value="Unassembled WGS sequence"/>
</dbReference>
<sequence>MGWFSKKKETIEIVSPVEGDVIPITQVPDEVFAGKMMGDGFAVNPTNGEIVAPVTGKVTFIADTKHGIGLTSDTGVELIIHMGIDTVNLKGEPFDVKVNLNEKVQAGTPLVSIDLNAVKKADLNPVIIIAITNFTDLGKKLDLQTGLIKAGNKVATLS</sequence>
<dbReference type="PANTHER" id="PTHR45008">
    <property type="entry name" value="PTS SYSTEM GLUCOSE-SPECIFIC EIIA COMPONENT"/>
    <property type="match status" value="1"/>
</dbReference>
<dbReference type="STRING" id="319653.SAMN04487973_10196"/>
<dbReference type="PATRIC" id="fig|319653.3.peg.71"/>
<keyword evidence="5" id="KW-0808">Transferase</keyword>
<dbReference type="GeneID" id="76042556"/>
<dbReference type="Gene3D" id="2.70.70.10">
    <property type="entry name" value="Glucose Permease (Domain IIA)"/>
    <property type="match status" value="1"/>
</dbReference>
<evidence type="ECO:0000313" key="12">
    <source>
        <dbReference type="Proteomes" id="UP000182818"/>
    </source>
</evidence>
<dbReference type="PANTHER" id="PTHR45008:SF1">
    <property type="entry name" value="PTS SYSTEM GLUCOSE-SPECIFIC EIIA COMPONENT"/>
    <property type="match status" value="1"/>
</dbReference>
<dbReference type="EMBL" id="FOGK01000001">
    <property type="protein sequence ID" value="SER02986.1"/>
    <property type="molecule type" value="Genomic_DNA"/>
</dbReference>
<dbReference type="InterPro" id="IPR011055">
    <property type="entry name" value="Dup_hybrid_motif"/>
</dbReference>
<evidence type="ECO:0000256" key="7">
    <source>
        <dbReference type="ARBA" id="ARBA00022777"/>
    </source>
</evidence>
<dbReference type="OrthoDB" id="9769191at2"/>
<reference evidence="10 12" key="2">
    <citation type="submission" date="2016-10" db="EMBL/GenBank/DDBJ databases">
        <authorList>
            <person name="Varghese N."/>
            <person name="Submissions S."/>
        </authorList>
    </citation>
    <scope>NUCLEOTIDE SEQUENCE [LARGE SCALE GENOMIC DNA]</scope>
    <source>
        <strain evidence="10 12">CGMCC 1.3889</strain>
    </source>
</reference>
<dbReference type="PROSITE" id="PS51093">
    <property type="entry name" value="PTS_EIIA_TYPE_1"/>
    <property type="match status" value="1"/>
</dbReference>
<keyword evidence="6" id="KW-0598">Phosphotransferase system</keyword>
<comment type="subcellular location">
    <subcellularLocation>
        <location evidence="2">Cell membrane</location>
        <topology evidence="2">Multi-pass membrane protein</topology>
    </subcellularLocation>
    <subcellularLocation>
        <location evidence="1">Cytoplasm</location>
    </subcellularLocation>
</comment>
<evidence type="ECO:0000313" key="9">
    <source>
        <dbReference type="EMBL" id="KRN83602.1"/>
    </source>
</evidence>
<dbReference type="GO" id="GO:0009401">
    <property type="term" value="P:phosphoenolpyruvate-dependent sugar phosphotransferase system"/>
    <property type="evidence" value="ECO:0007669"/>
    <property type="project" value="UniProtKB-KW"/>
</dbReference>
<dbReference type="GO" id="GO:0005886">
    <property type="term" value="C:plasma membrane"/>
    <property type="evidence" value="ECO:0007669"/>
    <property type="project" value="UniProtKB-SubCell"/>
</dbReference>
<keyword evidence="4" id="KW-0762">Sugar transport</keyword>
<proteinExistence type="predicted"/>
<reference evidence="9 11" key="1">
    <citation type="journal article" date="2015" name="Genome Announc.">
        <title>Expanding the biotechnology potential of lactobacilli through comparative genomics of 213 strains and associated genera.</title>
        <authorList>
            <person name="Sun Z."/>
            <person name="Harris H.M."/>
            <person name="McCann A."/>
            <person name="Guo C."/>
            <person name="Argimon S."/>
            <person name="Zhang W."/>
            <person name="Yang X."/>
            <person name="Jeffery I.B."/>
            <person name="Cooney J.C."/>
            <person name="Kagawa T.F."/>
            <person name="Liu W."/>
            <person name="Song Y."/>
            <person name="Salvetti E."/>
            <person name="Wrobel A."/>
            <person name="Rasinkangas P."/>
            <person name="Parkhill J."/>
            <person name="Rea M.C."/>
            <person name="O'Sullivan O."/>
            <person name="Ritari J."/>
            <person name="Douillard F.P."/>
            <person name="Paul Ross R."/>
            <person name="Yang R."/>
            <person name="Briner A.E."/>
            <person name="Felis G.E."/>
            <person name="de Vos W.M."/>
            <person name="Barrangou R."/>
            <person name="Klaenhammer T.R."/>
            <person name="Caufield P.W."/>
            <person name="Cui Y."/>
            <person name="Zhang H."/>
            <person name="O'Toole P.W."/>
        </authorList>
    </citation>
    <scope>NUCLEOTIDE SEQUENCE [LARGE SCALE GENOMIC DNA]</scope>
    <source>
        <strain evidence="9 11">DSM 22301</strain>
    </source>
</reference>
<dbReference type="InterPro" id="IPR001127">
    <property type="entry name" value="PTS_EIIA_1_perm"/>
</dbReference>
<evidence type="ECO:0000256" key="4">
    <source>
        <dbReference type="ARBA" id="ARBA00022597"/>
    </source>
</evidence>
<dbReference type="PROSITE" id="PS00371">
    <property type="entry name" value="PTS_EIIA_TYPE_1_HIS"/>
    <property type="match status" value="1"/>
</dbReference>
<name>A0A0R2K1W8_9LACO</name>
<comment type="caution">
    <text evidence="9">The sequence shown here is derived from an EMBL/GenBank/DDBJ whole genome shotgun (WGS) entry which is preliminary data.</text>
</comment>
<evidence type="ECO:0000313" key="10">
    <source>
        <dbReference type="EMBL" id="SER02986.1"/>
    </source>
</evidence>
<dbReference type="NCBIfam" id="TIGR00830">
    <property type="entry name" value="PTBA"/>
    <property type="match status" value="1"/>
</dbReference>
<dbReference type="FunFam" id="2.70.70.10:FF:000001">
    <property type="entry name" value="PTS system glucose-specific IIA component"/>
    <property type="match status" value="1"/>
</dbReference>
<evidence type="ECO:0000256" key="3">
    <source>
        <dbReference type="ARBA" id="ARBA00022448"/>
    </source>
</evidence>
<keyword evidence="12" id="KW-1185">Reference proteome</keyword>
<dbReference type="InterPro" id="IPR050890">
    <property type="entry name" value="PTS_EIIA_component"/>
</dbReference>